<protein>
    <submittedName>
        <fullName evidence="1">Hpt domain-containing protein</fullName>
    </submittedName>
</protein>
<dbReference type="RefSeq" id="WP_340275671.1">
    <property type="nucleotide sequence ID" value="NZ_JBAKIA010000011.1"/>
</dbReference>
<sequence length="170" mass="18362">MSAETIEDGEQERITPPNDLRKKVRIMGPREAAKFDPIKAAEVALERLSKNFGGWMTGETDDLSSALGTIQNEGLSAETLSPLYQCAHNIKGQALTLGYPLVGSVSASLCNLIETVPTPEGLPLPLLEQYVVAIRAMVAEGAKDENNQTGLALLQSLNEVTDEFLNHLKT</sequence>
<name>A0ABU8TN13_9HYPH</name>
<evidence type="ECO:0000313" key="2">
    <source>
        <dbReference type="Proteomes" id="UP001385499"/>
    </source>
</evidence>
<dbReference type="SUPFAM" id="SSF47226">
    <property type="entry name" value="Histidine-containing phosphotransfer domain, HPT domain"/>
    <property type="match status" value="1"/>
</dbReference>
<gene>
    <name evidence="1" type="ORF">V6575_15775</name>
</gene>
<dbReference type="Gene3D" id="1.20.120.160">
    <property type="entry name" value="HPT domain"/>
    <property type="match status" value="1"/>
</dbReference>
<accession>A0ABU8TN13</accession>
<proteinExistence type="predicted"/>
<dbReference type="EMBL" id="JBAKIA010000011">
    <property type="protein sequence ID" value="MEJ8475555.1"/>
    <property type="molecule type" value="Genomic_DNA"/>
</dbReference>
<reference evidence="1 2" key="1">
    <citation type="submission" date="2024-02" db="EMBL/GenBank/DDBJ databases">
        <title>Roseibium algae sp. nov., isolated from marine alga (Grateloupia sp.), showing potential in myo-inositol conversion.</title>
        <authorList>
            <person name="Wang Y."/>
        </authorList>
    </citation>
    <scope>NUCLEOTIDE SEQUENCE [LARGE SCALE GENOMIC DNA]</scope>
    <source>
        <strain evidence="1 2">H3510</strain>
    </source>
</reference>
<dbReference type="InterPro" id="IPR036641">
    <property type="entry name" value="HPT_dom_sf"/>
</dbReference>
<comment type="caution">
    <text evidence="1">The sequence shown here is derived from an EMBL/GenBank/DDBJ whole genome shotgun (WGS) entry which is preliminary data.</text>
</comment>
<dbReference type="Proteomes" id="UP001385499">
    <property type="component" value="Unassembled WGS sequence"/>
</dbReference>
<organism evidence="1 2">
    <name type="scientific">Roseibium algae</name>
    <dbReference type="NCBI Taxonomy" id="3123038"/>
    <lineage>
        <taxon>Bacteria</taxon>
        <taxon>Pseudomonadati</taxon>
        <taxon>Pseudomonadota</taxon>
        <taxon>Alphaproteobacteria</taxon>
        <taxon>Hyphomicrobiales</taxon>
        <taxon>Stappiaceae</taxon>
        <taxon>Roseibium</taxon>
    </lineage>
</organism>
<keyword evidence="2" id="KW-1185">Reference proteome</keyword>
<evidence type="ECO:0000313" key="1">
    <source>
        <dbReference type="EMBL" id="MEJ8475555.1"/>
    </source>
</evidence>